<organism evidence="2 3">
    <name type="scientific">Laceyella putida</name>
    <dbReference type="NCBI Taxonomy" id="110101"/>
    <lineage>
        <taxon>Bacteria</taxon>
        <taxon>Bacillati</taxon>
        <taxon>Bacillota</taxon>
        <taxon>Bacilli</taxon>
        <taxon>Bacillales</taxon>
        <taxon>Thermoactinomycetaceae</taxon>
        <taxon>Laceyella</taxon>
    </lineage>
</organism>
<dbReference type="EMBL" id="JBHTBW010000006">
    <property type="protein sequence ID" value="MFC7439960.1"/>
    <property type="molecule type" value="Genomic_DNA"/>
</dbReference>
<reference evidence="3" key="1">
    <citation type="journal article" date="2019" name="Int. J. Syst. Evol. Microbiol.">
        <title>The Global Catalogue of Microorganisms (GCM) 10K type strain sequencing project: providing services to taxonomists for standard genome sequencing and annotation.</title>
        <authorList>
            <consortium name="The Broad Institute Genomics Platform"/>
            <consortium name="The Broad Institute Genome Sequencing Center for Infectious Disease"/>
            <person name="Wu L."/>
            <person name="Ma J."/>
        </authorList>
    </citation>
    <scope>NUCLEOTIDE SEQUENCE [LARGE SCALE GENOMIC DNA]</scope>
    <source>
        <strain evidence="3">CGMCC 1.12942</strain>
    </source>
</reference>
<comment type="caution">
    <text evidence="2">The sequence shown here is derived from an EMBL/GenBank/DDBJ whole genome shotgun (WGS) entry which is preliminary data.</text>
</comment>
<name>A0ABW2RGC0_9BACL</name>
<dbReference type="Proteomes" id="UP001596500">
    <property type="component" value="Unassembled WGS sequence"/>
</dbReference>
<keyword evidence="3" id="KW-1185">Reference proteome</keyword>
<evidence type="ECO:0000313" key="2">
    <source>
        <dbReference type="EMBL" id="MFC7439960.1"/>
    </source>
</evidence>
<dbReference type="RefSeq" id="WP_379863165.1">
    <property type="nucleotide sequence ID" value="NZ_JBHTBW010000006.1"/>
</dbReference>
<evidence type="ECO:0000313" key="3">
    <source>
        <dbReference type="Proteomes" id="UP001596500"/>
    </source>
</evidence>
<protein>
    <submittedName>
        <fullName evidence="2">DUF302 domain-containing protein</fullName>
    </submittedName>
</protein>
<sequence length="136" mass="15615">MESIRLEMAGTVEQAIRLVERHLPEEKCILLWKYDVATKLLEQGIHLEQETVILEVSQPDLTKKLLSLYPHAAYLLPLKLTVTRHPAKELVEVKLVRASMLASLEGDDAARQLVEEMEDKLVRVMKRCEEQWQASA</sequence>
<proteinExistence type="predicted"/>
<dbReference type="InterPro" id="IPR005180">
    <property type="entry name" value="DUF302"/>
</dbReference>
<accession>A0ABW2RGC0</accession>
<dbReference type="SUPFAM" id="SSF103247">
    <property type="entry name" value="TT1751-like"/>
    <property type="match status" value="1"/>
</dbReference>
<dbReference type="CDD" id="cd14797">
    <property type="entry name" value="DUF302"/>
    <property type="match status" value="1"/>
</dbReference>
<dbReference type="Gene3D" id="3.30.310.70">
    <property type="entry name" value="TT1751-like domain"/>
    <property type="match status" value="1"/>
</dbReference>
<gene>
    <name evidence="2" type="ORF">ACFQNG_02120</name>
</gene>
<dbReference type="Pfam" id="PF03625">
    <property type="entry name" value="DUF302"/>
    <property type="match status" value="1"/>
</dbReference>
<evidence type="ECO:0000259" key="1">
    <source>
        <dbReference type="Pfam" id="PF03625"/>
    </source>
</evidence>
<dbReference type="InterPro" id="IPR035923">
    <property type="entry name" value="TT1751-like_sf"/>
</dbReference>
<feature type="domain" description="DUF302" evidence="1">
    <location>
        <begin position="35"/>
        <end position="86"/>
    </location>
</feature>